<gene>
    <name evidence="10" type="ORF">BN788_02259</name>
</gene>
<dbReference type="GO" id="GO:0046373">
    <property type="term" value="P:L-arabinose metabolic process"/>
    <property type="evidence" value="ECO:0007669"/>
    <property type="project" value="InterPro"/>
</dbReference>
<dbReference type="EC" id="3.2.1.55" evidence="5"/>
<comment type="pathway">
    <text evidence="2">Glycan metabolism.</text>
</comment>
<dbReference type="PANTHER" id="PTHR43576:SF2">
    <property type="entry name" value="INTRACELLULAR EXO-ALPHA-L-ARABINOFURANOSIDASE 2"/>
    <property type="match status" value="1"/>
</dbReference>
<reference evidence="10" key="1">
    <citation type="submission" date="2012-11" db="EMBL/GenBank/DDBJ databases">
        <title>Dependencies among metagenomic species, viruses, plasmids and units of genetic variation.</title>
        <authorList>
            <person name="Nielsen H.B."/>
            <person name="Almeida M."/>
            <person name="Juncker A.S."/>
            <person name="Rasmussen S."/>
            <person name="Li J."/>
            <person name="Sunagawa S."/>
            <person name="Plichta D."/>
            <person name="Gautier L."/>
            <person name="Le Chatelier E."/>
            <person name="Peletier E."/>
            <person name="Bonde I."/>
            <person name="Nielsen T."/>
            <person name="Manichanh C."/>
            <person name="Arumugam M."/>
            <person name="Batto J."/>
            <person name="Santos M.B.Q.D."/>
            <person name="Blom N."/>
            <person name="Borruel N."/>
            <person name="Burgdorf K.S."/>
            <person name="Boumezbeur F."/>
            <person name="Casellas F."/>
            <person name="Dore J."/>
            <person name="Guarner F."/>
            <person name="Hansen T."/>
            <person name="Hildebrand F."/>
            <person name="Kaas R.S."/>
            <person name="Kennedy S."/>
            <person name="Kristiansen K."/>
            <person name="Kultima J.R."/>
            <person name="Leonard P."/>
            <person name="Levenez F."/>
            <person name="Lund O."/>
            <person name="Moumen B."/>
            <person name="Le Paslier D."/>
            <person name="Pons N."/>
            <person name="Pedersen O."/>
            <person name="Prifti E."/>
            <person name="Qin J."/>
            <person name="Raes J."/>
            <person name="Tap J."/>
            <person name="Tims S."/>
            <person name="Ussery D.W."/>
            <person name="Yamada T."/>
            <person name="MetaHit consortium"/>
            <person name="Renault P."/>
            <person name="Sicheritz-Ponten T."/>
            <person name="Bork P."/>
            <person name="Wang J."/>
            <person name="Brunak S."/>
            <person name="Ehrlich S.D."/>
        </authorList>
    </citation>
    <scope>NUCLEOTIDE SEQUENCE [LARGE SCALE GENOMIC DNA]</scope>
</reference>
<keyword evidence="7" id="KW-0119">Carbohydrate metabolism</keyword>
<comment type="similarity">
    <text evidence="3">Belongs to the glycosyl hydrolase 51 family.</text>
</comment>
<accession>R6RQ69</accession>
<evidence type="ECO:0000256" key="4">
    <source>
        <dbReference type="ARBA" id="ARBA00011165"/>
    </source>
</evidence>
<evidence type="ECO:0000259" key="9">
    <source>
        <dbReference type="SMART" id="SM00813"/>
    </source>
</evidence>
<dbReference type="Pfam" id="PF22848">
    <property type="entry name" value="ASD1_dom"/>
    <property type="match status" value="1"/>
</dbReference>
<dbReference type="InterPro" id="IPR017853">
    <property type="entry name" value="GH"/>
</dbReference>
<dbReference type="Proteomes" id="UP000018142">
    <property type="component" value="Unassembled WGS sequence"/>
</dbReference>
<dbReference type="Gene3D" id="2.60.40.1180">
    <property type="entry name" value="Golgi alpha-mannosidase II"/>
    <property type="match status" value="1"/>
</dbReference>
<comment type="catalytic activity">
    <reaction evidence="1">
        <text>Hydrolysis of terminal non-reducing alpha-L-arabinofuranoside residues in alpha-L-arabinosides.</text>
        <dbReference type="EC" id="3.2.1.55"/>
    </reaction>
</comment>
<dbReference type="AlphaFoldDB" id="R6RQ69"/>
<dbReference type="SUPFAM" id="SSF51011">
    <property type="entry name" value="Glycosyl hydrolase domain"/>
    <property type="match status" value="1"/>
</dbReference>
<dbReference type="GO" id="GO:0046556">
    <property type="term" value="F:alpha-L-arabinofuranosidase activity"/>
    <property type="evidence" value="ECO:0007669"/>
    <property type="project" value="UniProtKB-EC"/>
</dbReference>
<dbReference type="GO" id="GO:0000272">
    <property type="term" value="P:polysaccharide catabolic process"/>
    <property type="evidence" value="ECO:0007669"/>
    <property type="project" value="TreeGrafter"/>
</dbReference>
<dbReference type="InterPro" id="IPR013780">
    <property type="entry name" value="Glyco_hydro_b"/>
</dbReference>
<evidence type="ECO:0000256" key="5">
    <source>
        <dbReference type="ARBA" id="ARBA00012670"/>
    </source>
</evidence>
<sequence length="491" mass="55925">MSTKMYVNGSDRKGHINPEIYGHFSEHLGRCIYNGIYVGEDSSIPNTNGIRNDIVEAFKNIKMPVLRWPGGCFADEYHWKDGIGEKSQRKKMINTHWGGVTEDNSFGTHEFFNFCEMVGCEPYLTGNLGSGTVREMSEWIEYITSDNDSPMTQLRKKNGREKPWKLKYLGVGNENWGCGGNMSAEQYSALYKQYQTYCRNYGANQLYKVACGPNGDDYNWTKVITENITPWHTNALSLHYYTVPKGQWEDKGNATGFTDEEYYITLEKTWYMETLVKRHCDILNVNNPENNIKLVVDEWGTWYNVEEGTNPGFLFQQNTMRDAMVASINLNIFNSHCDRISMANLAQAVNVLQALILTEGEKMILTPTYHVFDLYKNHQNAELCYSSIEDEKQEGYNLPVISQSVSVNSDNEMTLTVSNCSLTECRTIEADIRGFSFDSVRARILSAESNAHNTFDEPENVTITEFDKITKIDSGITFTLPPCSVVEIILS</sequence>
<evidence type="ECO:0000256" key="2">
    <source>
        <dbReference type="ARBA" id="ARBA00004881"/>
    </source>
</evidence>
<protein>
    <recommendedName>
        <fullName evidence="5">non-reducing end alpha-L-arabinofuranosidase</fullName>
        <ecNumber evidence="5">3.2.1.55</ecNumber>
    </recommendedName>
</protein>
<evidence type="ECO:0000313" key="11">
    <source>
        <dbReference type="Proteomes" id="UP000018142"/>
    </source>
</evidence>
<feature type="domain" description="Alpha-L-arabinofuranosidase C-terminal" evidence="9">
    <location>
        <begin position="297"/>
        <end position="484"/>
    </location>
</feature>
<comment type="caution">
    <text evidence="10">The sequence shown here is derived from an EMBL/GenBank/DDBJ whole genome shotgun (WGS) entry which is preliminary data.</text>
</comment>
<evidence type="ECO:0000256" key="3">
    <source>
        <dbReference type="ARBA" id="ARBA00007186"/>
    </source>
</evidence>
<proteinExistence type="inferred from homology"/>
<dbReference type="InterPro" id="IPR055235">
    <property type="entry name" value="ASD1_cat"/>
</dbReference>
<dbReference type="InterPro" id="IPR010720">
    <property type="entry name" value="Alpha-L-AF_C"/>
</dbReference>
<dbReference type="Pfam" id="PF06964">
    <property type="entry name" value="Alpha-L-AF_C"/>
    <property type="match status" value="1"/>
</dbReference>
<evidence type="ECO:0000256" key="7">
    <source>
        <dbReference type="ARBA" id="ARBA00023277"/>
    </source>
</evidence>
<dbReference type="SUPFAM" id="SSF51445">
    <property type="entry name" value="(Trans)glycosidases"/>
    <property type="match status" value="1"/>
</dbReference>
<evidence type="ECO:0000256" key="1">
    <source>
        <dbReference type="ARBA" id="ARBA00001462"/>
    </source>
</evidence>
<comment type="subunit">
    <text evidence="4">Homohexamer; trimer of dimers.</text>
</comment>
<keyword evidence="6" id="KW-0378">Hydrolase</keyword>
<evidence type="ECO:0000313" key="10">
    <source>
        <dbReference type="EMBL" id="CDC47489.1"/>
    </source>
</evidence>
<dbReference type="PANTHER" id="PTHR43576">
    <property type="entry name" value="ALPHA-L-ARABINOFURANOSIDASE C-RELATED"/>
    <property type="match status" value="1"/>
</dbReference>
<evidence type="ECO:0000256" key="6">
    <source>
        <dbReference type="ARBA" id="ARBA00022801"/>
    </source>
</evidence>
<name>R6RQ69_9FIRM</name>
<keyword evidence="8" id="KW-0326">Glycosidase</keyword>
<evidence type="ECO:0000256" key="8">
    <source>
        <dbReference type="ARBA" id="ARBA00023295"/>
    </source>
</evidence>
<dbReference type="Gene3D" id="3.20.20.80">
    <property type="entry name" value="Glycosidases"/>
    <property type="match status" value="1"/>
</dbReference>
<dbReference type="SMART" id="SM00813">
    <property type="entry name" value="Alpha-L-AF_C"/>
    <property type="match status" value="1"/>
</dbReference>
<organism evidence="10 11">
    <name type="scientific">[Eubacterium] siraeum CAG:80</name>
    <dbReference type="NCBI Taxonomy" id="1263080"/>
    <lineage>
        <taxon>Bacteria</taxon>
        <taxon>Bacillati</taxon>
        <taxon>Bacillota</taxon>
        <taxon>Clostridia</taxon>
        <taxon>Eubacteriales</taxon>
        <taxon>Oscillospiraceae</taxon>
        <taxon>Oscillospiraceae incertae sedis</taxon>
    </lineage>
</organism>
<dbReference type="EMBL" id="CBFJ010000145">
    <property type="protein sequence ID" value="CDC47489.1"/>
    <property type="molecule type" value="Genomic_DNA"/>
</dbReference>